<evidence type="ECO:0000256" key="3">
    <source>
        <dbReference type="ARBA" id="ARBA00023015"/>
    </source>
</evidence>
<dbReference type="RefSeq" id="XP_045957670.1">
    <property type="nucleotide sequence ID" value="XM_046098057.1"/>
</dbReference>
<dbReference type="EMBL" id="JAGPXC010000005">
    <property type="protein sequence ID" value="KAH6653393.1"/>
    <property type="molecule type" value="Genomic_DNA"/>
</dbReference>
<dbReference type="Pfam" id="PF04082">
    <property type="entry name" value="Fungal_trans"/>
    <property type="match status" value="1"/>
</dbReference>
<evidence type="ECO:0000313" key="9">
    <source>
        <dbReference type="Proteomes" id="UP000758603"/>
    </source>
</evidence>
<keyword evidence="1" id="KW-0479">Metal-binding</keyword>
<dbReference type="GO" id="GO:0006351">
    <property type="term" value="P:DNA-templated transcription"/>
    <property type="evidence" value="ECO:0007669"/>
    <property type="project" value="InterPro"/>
</dbReference>
<keyword evidence="5" id="KW-0804">Transcription</keyword>
<evidence type="ECO:0000259" key="7">
    <source>
        <dbReference type="Pfam" id="PF04082"/>
    </source>
</evidence>
<evidence type="ECO:0000256" key="5">
    <source>
        <dbReference type="ARBA" id="ARBA00023163"/>
    </source>
</evidence>
<evidence type="ECO:0000256" key="2">
    <source>
        <dbReference type="ARBA" id="ARBA00022833"/>
    </source>
</evidence>
<organism evidence="8 9">
    <name type="scientific">Truncatella angustata</name>
    <dbReference type="NCBI Taxonomy" id="152316"/>
    <lineage>
        <taxon>Eukaryota</taxon>
        <taxon>Fungi</taxon>
        <taxon>Dikarya</taxon>
        <taxon>Ascomycota</taxon>
        <taxon>Pezizomycotina</taxon>
        <taxon>Sordariomycetes</taxon>
        <taxon>Xylariomycetidae</taxon>
        <taxon>Amphisphaeriales</taxon>
        <taxon>Sporocadaceae</taxon>
        <taxon>Truncatella</taxon>
    </lineage>
</organism>
<dbReference type="OrthoDB" id="5243059at2759"/>
<dbReference type="GO" id="GO:0003677">
    <property type="term" value="F:DNA binding"/>
    <property type="evidence" value="ECO:0007669"/>
    <property type="project" value="UniProtKB-KW"/>
</dbReference>
<sequence length="323" mass="36464">SLSREQFIKDFCKGQARYCSSILVNALLALGYSYSSQHIGTKDTQGTYPSGDEFFAESQRLLDAEENHHTLTTIQALSIMSLRQLSCGRDSESHHYSAQSIRLAIEMGLQRPDRTADNDEFSVKNATFWGAFALHHAWAVTSHSLPCCSSTFTARLPPKPATFLDAEDALWVPYTDENHPPTSREILIFYTKYLSWYDLLSDVLRLGHTSTPAVLFTHMYYHFAVLLLFRPFVTLSIPGSNILPRDVCFEAANNISALLHSYSALHTLQRIPSFVPTLLFATSIMHLSVKPNLSPPIRRIRVTYCYPSKLQASLNGLWPTWVK</sequence>
<protein>
    <recommendedName>
        <fullName evidence="7">Xylanolytic transcriptional activator regulatory domain-containing protein</fullName>
    </recommendedName>
</protein>
<dbReference type="InterPro" id="IPR007219">
    <property type="entry name" value="XnlR_reg_dom"/>
</dbReference>
<feature type="domain" description="Xylanolytic transcriptional activator regulatory" evidence="7">
    <location>
        <begin position="2"/>
        <end position="194"/>
    </location>
</feature>
<reference evidence="8" key="1">
    <citation type="journal article" date="2021" name="Nat. Commun.">
        <title>Genetic determinants of endophytism in the Arabidopsis root mycobiome.</title>
        <authorList>
            <person name="Mesny F."/>
            <person name="Miyauchi S."/>
            <person name="Thiergart T."/>
            <person name="Pickel B."/>
            <person name="Atanasova L."/>
            <person name="Karlsson M."/>
            <person name="Huettel B."/>
            <person name="Barry K.W."/>
            <person name="Haridas S."/>
            <person name="Chen C."/>
            <person name="Bauer D."/>
            <person name="Andreopoulos W."/>
            <person name="Pangilinan J."/>
            <person name="LaButti K."/>
            <person name="Riley R."/>
            <person name="Lipzen A."/>
            <person name="Clum A."/>
            <person name="Drula E."/>
            <person name="Henrissat B."/>
            <person name="Kohler A."/>
            <person name="Grigoriev I.V."/>
            <person name="Martin F.M."/>
            <person name="Hacquard S."/>
        </authorList>
    </citation>
    <scope>NUCLEOTIDE SEQUENCE</scope>
    <source>
        <strain evidence="8">MPI-SDFR-AT-0073</strain>
    </source>
</reference>
<gene>
    <name evidence="8" type="ORF">BKA67DRAFT_519033</name>
</gene>
<keyword evidence="9" id="KW-1185">Reference proteome</keyword>
<name>A0A9P8UJ69_9PEZI</name>
<evidence type="ECO:0000256" key="1">
    <source>
        <dbReference type="ARBA" id="ARBA00022723"/>
    </source>
</evidence>
<keyword evidence="6" id="KW-0539">Nucleus</keyword>
<feature type="non-terminal residue" evidence="8">
    <location>
        <position position="1"/>
    </location>
</feature>
<proteinExistence type="predicted"/>
<dbReference type="InterPro" id="IPR051615">
    <property type="entry name" value="Transcr_Regulatory_Elem"/>
</dbReference>
<keyword evidence="2" id="KW-0862">Zinc</keyword>
<dbReference type="GO" id="GO:0008270">
    <property type="term" value="F:zinc ion binding"/>
    <property type="evidence" value="ECO:0007669"/>
    <property type="project" value="InterPro"/>
</dbReference>
<dbReference type="AlphaFoldDB" id="A0A9P8UJ69"/>
<evidence type="ECO:0000256" key="4">
    <source>
        <dbReference type="ARBA" id="ARBA00023125"/>
    </source>
</evidence>
<accession>A0A9P8UJ69</accession>
<dbReference type="PANTHER" id="PTHR31313:SF4">
    <property type="entry name" value="CONIDIAL DEVELOPMENT PROTEIN FLUFFY"/>
    <property type="match status" value="1"/>
</dbReference>
<evidence type="ECO:0000313" key="8">
    <source>
        <dbReference type="EMBL" id="KAH6653393.1"/>
    </source>
</evidence>
<keyword evidence="4" id="KW-0238">DNA-binding</keyword>
<comment type="caution">
    <text evidence="8">The sequence shown here is derived from an EMBL/GenBank/DDBJ whole genome shotgun (WGS) entry which is preliminary data.</text>
</comment>
<dbReference type="Proteomes" id="UP000758603">
    <property type="component" value="Unassembled WGS sequence"/>
</dbReference>
<dbReference type="PANTHER" id="PTHR31313">
    <property type="entry name" value="TY1 ENHANCER ACTIVATOR"/>
    <property type="match status" value="1"/>
</dbReference>
<keyword evidence="3" id="KW-0805">Transcription regulation</keyword>
<evidence type="ECO:0000256" key="6">
    <source>
        <dbReference type="ARBA" id="ARBA00023242"/>
    </source>
</evidence>
<dbReference type="GeneID" id="70126949"/>
<dbReference type="CDD" id="cd12148">
    <property type="entry name" value="fungal_TF_MHR"/>
    <property type="match status" value="1"/>
</dbReference>